<evidence type="ECO:0000313" key="1">
    <source>
        <dbReference type="EMBL" id="MBL0427771.1"/>
    </source>
</evidence>
<evidence type="ECO:0000313" key="2">
    <source>
        <dbReference type="Proteomes" id="UP000622707"/>
    </source>
</evidence>
<comment type="caution">
    <text evidence="1">The sequence shown here is derived from an EMBL/GenBank/DDBJ whole genome shotgun (WGS) entry which is preliminary data.</text>
</comment>
<dbReference type="EMBL" id="JAEQND010000013">
    <property type="protein sequence ID" value="MBL0427771.1"/>
    <property type="molecule type" value="Genomic_DNA"/>
</dbReference>
<sequence>MVTRVVVDLANADQARQVLLKHPAQDADAVASEHTVSFLTAQFMLERMKPGSALPQGYVLDAVLLSERTLLVFCFPRGEQDSFHVAAVYFPSPARPDAPVTCNELEHGLKELDFDLAAEELKELKVSPAVFLLHFGEQLREAVLLEGWELQFRNSPL</sequence>
<organism evidence="1 2">
    <name type="scientific">Ramlibacter alkalitolerans</name>
    <dbReference type="NCBI Taxonomy" id="2039631"/>
    <lineage>
        <taxon>Bacteria</taxon>
        <taxon>Pseudomonadati</taxon>
        <taxon>Pseudomonadota</taxon>
        <taxon>Betaproteobacteria</taxon>
        <taxon>Burkholderiales</taxon>
        <taxon>Comamonadaceae</taxon>
        <taxon>Ramlibacter</taxon>
    </lineage>
</organism>
<name>A0ABS1JV71_9BURK</name>
<dbReference type="RefSeq" id="WP_201692403.1">
    <property type="nucleotide sequence ID" value="NZ_JAEQND010000013.1"/>
</dbReference>
<accession>A0ABS1JV71</accession>
<keyword evidence="2" id="KW-1185">Reference proteome</keyword>
<proteinExistence type="predicted"/>
<reference evidence="1 2" key="1">
    <citation type="journal article" date="2017" name="Int. J. Syst. Evol. Microbiol.">
        <title>Ramlibacter alkalitolerans sp. nov., alkali-tolerant bacterium isolated from soil of ginseng.</title>
        <authorList>
            <person name="Lee D.H."/>
            <person name="Cha C.J."/>
        </authorList>
    </citation>
    <scope>NUCLEOTIDE SEQUENCE [LARGE SCALE GENOMIC DNA]</scope>
    <source>
        <strain evidence="1 2">KACC 19305</strain>
    </source>
</reference>
<protein>
    <submittedName>
        <fullName evidence="1">Uncharacterized protein</fullName>
    </submittedName>
</protein>
<dbReference type="Proteomes" id="UP000622707">
    <property type="component" value="Unassembled WGS sequence"/>
</dbReference>
<gene>
    <name evidence="1" type="ORF">JI746_21880</name>
</gene>